<name>A0ABV6GLE1_9BACI</name>
<protein>
    <submittedName>
        <fullName evidence="1">DUF2553 family protein</fullName>
    </submittedName>
</protein>
<gene>
    <name evidence="1" type="ORF">ACFFIX_24555</name>
</gene>
<dbReference type="Pfam" id="PF10830">
    <property type="entry name" value="DUF2553"/>
    <property type="match status" value="1"/>
</dbReference>
<dbReference type="RefSeq" id="WP_378938821.1">
    <property type="nucleotide sequence ID" value="NZ_JBHLVO010000037.1"/>
</dbReference>
<accession>A0ABV6GLE1</accession>
<comment type="caution">
    <text evidence="1">The sequence shown here is derived from an EMBL/GenBank/DDBJ whole genome shotgun (WGS) entry which is preliminary data.</text>
</comment>
<proteinExistence type="predicted"/>
<dbReference type="InterPro" id="IPR020140">
    <property type="entry name" value="Uncharacterised_YusG"/>
</dbReference>
<reference evidence="1 2" key="1">
    <citation type="submission" date="2024-09" db="EMBL/GenBank/DDBJ databases">
        <authorList>
            <person name="Sun Q."/>
            <person name="Mori K."/>
        </authorList>
    </citation>
    <scope>NUCLEOTIDE SEQUENCE [LARGE SCALE GENOMIC DNA]</scope>
    <source>
        <strain evidence="1 2">CCM 7228</strain>
    </source>
</reference>
<organism evidence="1 2">
    <name type="scientific">Metabacillus herbersteinensis</name>
    <dbReference type="NCBI Taxonomy" id="283816"/>
    <lineage>
        <taxon>Bacteria</taxon>
        <taxon>Bacillati</taxon>
        <taxon>Bacillota</taxon>
        <taxon>Bacilli</taxon>
        <taxon>Bacillales</taxon>
        <taxon>Bacillaceae</taxon>
        <taxon>Metabacillus</taxon>
    </lineage>
</organism>
<dbReference type="EMBL" id="JBHLVO010000037">
    <property type="protein sequence ID" value="MFC0274508.1"/>
    <property type="molecule type" value="Genomic_DNA"/>
</dbReference>
<keyword evidence="2" id="KW-1185">Reference proteome</keyword>
<dbReference type="Proteomes" id="UP001589854">
    <property type="component" value="Unassembled WGS sequence"/>
</dbReference>
<evidence type="ECO:0000313" key="2">
    <source>
        <dbReference type="Proteomes" id="UP001589854"/>
    </source>
</evidence>
<sequence length="78" mass="9230">MSEFHKFDVTDRILAKLQADFMELYIGKECIGKLVINSDGKQYELVSGYLYEEERVFRLYERCTEQIQYAEGCDLGWC</sequence>
<evidence type="ECO:0000313" key="1">
    <source>
        <dbReference type="EMBL" id="MFC0274508.1"/>
    </source>
</evidence>